<reference evidence="2" key="1">
    <citation type="journal article" date="2014" name="Int. J. Syst. Evol. Microbiol.">
        <title>Complete genome sequence of Corynebacterium casei LMG S-19264T (=DSM 44701T), isolated from a smear-ripened cheese.</title>
        <authorList>
            <consortium name="US DOE Joint Genome Institute (JGI-PGF)"/>
            <person name="Walter F."/>
            <person name="Albersmeier A."/>
            <person name="Kalinowski J."/>
            <person name="Ruckert C."/>
        </authorList>
    </citation>
    <scope>NUCLEOTIDE SEQUENCE</scope>
    <source>
        <strain evidence="2">CGMCC 1.15519</strain>
    </source>
</reference>
<dbReference type="AlphaFoldDB" id="A0A917E4G3"/>
<proteinExistence type="predicted"/>
<organism evidence="2 3">
    <name type="scientific">Sandarakinorhabdus glacialis</name>
    <dbReference type="NCBI Taxonomy" id="1614636"/>
    <lineage>
        <taxon>Bacteria</taxon>
        <taxon>Pseudomonadati</taxon>
        <taxon>Pseudomonadota</taxon>
        <taxon>Alphaproteobacteria</taxon>
        <taxon>Sphingomonadales</taxon>
        <taxon>Sphingosinicellaceae</taxon>
        <taxon>Sandarakinorhabdus</taxon>
    </lineage>
</organism>
<evidence type="ECO:0000313" key="2">
    <source>
        <dbReference type="EMBL" id="GGE02707.1"/>
    </source>
</evidence>
<name>A0A917E4G3_9SPHN</name>
<keyword evidence="1" id="KW-0732">Signal</keyword>
<sequence>MTISLLKTMKLLPFAMLAVTALEPAAAWPVEGGAPSAERVETRVVYGDLDLTSPAGQATFVQRIKTGVRKVCSPSTTELVAMSQASRCRQDAFDGAMNQQRQIIANAENQRRQQLAAR</sequence>
<keyword evidence="3" id="KW-1185">Reference proteome</keyword>
<protein>
    <recommendedName>
        <fullName evidence="4">UrcA family protein</fullName>
    </recommendedName>
</protein>
<reference evidence="2" key="2">
    <citation type="submission" date="2020-09" db="EMBL/GenBank/DDBJ databases">
        <authorList>
            <person name="Sun Q."/>
            <person name="Zhou Y."/>
        </authorList>
    </citation>
    <scope>NUCLEOTIDE SEQUENCE</scope>
    <source>
        <strain evidence="2">CGMCC 1.15519</strain>
    </source>
</reference>
<dbReference type="Proteomes" id="UP000635071">
    <property type="component" value="Unassembled WGS sequence"/>
</dbReference>
<feature type="signal peptide" evidence="1">
    <location>
        <begin position="1"/>
        <end position="26"/>
    </location>
</feature>
<accession>A0A917E4G3</accession>
<comment type="caution">
    <text evidence="2">The sequence shown here is derived from an EMBL/GenBank/DDBJ whole genome shotgun (WGS) entry which is preliminary data.</text>
</comment>
<dbReference type="InterPro" id="IPR030972">
    <property type="entry name" value="UrcA_uranyl"/>
</dbReference>
<dbReference type="EMBL" id="BMJM01000002">
    <property type="protein sequence ID" value="GGE02707.1"/>
    <property type="molecule type" value="Genomic_DNA"/>
</dbReference>
<feature type="chain" id="PRO_5037204577" description="UrcA family protein" evidence="1">
    <location>
        <begin position="27"/>
        <end position="118"/>
    </location>
</feature>
<evidence type="ECO:0000313" key="3">
    <source>
        <dbReference type="Proteomes" id="UP000635071"/>
    </source>
</evidence>
<evidence type="ECO:0000256" key="1">
    <source>
        <dbReference type="SAM" id="SignalP"/>
    </source>
</evidence>
<gene>
    <name evidence="2" type="ORF">GCM10011529_06480</name>
</gene>
<evidence type="ECO:0008006" key="4">
    <source>
        <dbReference type="Google" id="ProtNLM"/>
    </source>
</evidence>
<dbReference type="NCBIfam" id="TIGR04433">
    <property type="entry name" value="UrcA_uranyl"/>
    <property type="match status" value="1"/>
</dbReference>